<dbReference type="Proteomes" id="UP000326396">
    <property type="component" value="Linkage Group LG3"/>
</dbReference>
<comment type="caution">
    <text evidence="2">The sequence shown here is derived from an EMBL/GenBank/DDBJ whole genome shotgun (WGS) entry which is preliminary data.</text>
</comment>
<organism evidence="2 3">
    <name type="scientific">Mikania micrantha</name>
    <name type="common">bitter vine</name>
    <dbReference type="NCBI Taxonomy" id="192012"/>
    <lineage>
        <taxon>Eukaryota</taxon>
        <taxon>Viridiplantae</taxon>
        <taxon>Streptophyta</taxon>
        <taxon>Embryophyta</taxon>
        <taxon>Tracheophyta</taxon>
        <taxon>Spermatophyta</taxon>
        <taxon>Magnoliopsida</taxon>
        <taxon>eudicotyledons</taxon>
        <taxon>Gunneridae</taxon>
        <taxon>Pentapetalae</taxon>
        <taxon>asterids</taxon>
        <taxon>campanulids</taxon>
        <taxon>Asterales</taxon>
        <taxon>Asteraceae</taxon>
        <taxon>Asteroideae</taxon>
        <taxon>Heliantheae alliance</taxon>
        <taxon>Eupatorieae</taxon>
        <taxon>Mikania</taxon>
    </lineage>
</organism>
<feature type="region of interest" description="Disordered" evidence="1">
    <location>
        <begin position="40"/>
        <end position="67"/>
    </location>
</feature>
<evidence type="ECO:0000313" key="2">
    <source>
        <dbReference type="EMBL" id="KAD4385495.1"/>
    </source>
</evidence>
<gene>
    <name evidence="2" type="ORF">E3N88_25663</name>
</gene>
<proteinExistence type="predicted"/>
<evidence type="ECO:0000256" key="1">
    <source>
        <dbReference type="SAM" id="MobiDB-lite"/>
    </source>
</evidence>
<sequence length="67" mass="7805">MHCDLITVVVLPAIDGDHLPETAQIWCGWEWCGWPEVTAGPKNELIEDDKEKKLEERDEKLEERDED</sequence>
<dbReference type="AlphaFoldDB" id="A0A5N6N5D5"/>
<accession>A0A5N6N5D5</accession>
<dbReference type="EMBL" id="SZYD01000013">
    <property type="protein sequence ID" value="KAD4385495.1"/>
    <property type="molecule type" value="Genomic_DNA"/>
</dbReference>
<keyword evidence="3" id="KW-1185">Reference proteome</keyword>
<name>A0A5N6N5D5_9ASTR</name>
<protein>
    <submittedName>
        <fullName evidence="2">Uncharacterized protein</fullName>
    </submittedName>
</protein>
<feature type="compositionally biased region" description="Basic and acidic residues" evidence="1">
    <location>
        <begin position="49"/>
        <end position="67"/>
    </location>
</feature>
<evidence type="ECO:0000313" key="3">
    <source>
        <dbReference type="Proteomes" id="UP000326396"/>
    </source>
</evidence>
<reference evidence="2 3" key="1">
    <citation type="submission" date="2019-05" db="EMBL/GenBank/DDBJ databases">
        <title>Mikania micrantha, genome provides insights into the molecular mechanism of rapid growth.</title>
        <authorList>
            <person name="Liu B."/>
        </authorList>
    </citation>
    <scope>NUCLEOTIDE SEQUENCE [LARGE SCALE GENOMIC DNA]</scope>
    <source>
        <strain evidence="2">NLD-2019</strain>
        <tissue evidence="2">Leaf</tissue>
    </source>
</reference>